<dbReference type="PANTHER" id="PTHR13743:SF112">
    <property type="entry name" value="BEACH DOMAIN-CONTAINING PROTEIN"/>
    <property type="match status" value="1"/>
</dbReference>
<dbReference type="GO" id="GO:0016020">
    <property type="term" value="C:membrane"/>
    <property type="evidence" value="ECO:0007669"/>
    <property type="project" value="TreeGrafter"/>
</dbReference>
<evidence type="ECO:0000313" key="2">
    <source>
        <dbReference type="EMBL" id="CAL1547899.1"/>
    </source>
</evidence>
<dbReference type="SUPFAM" id="SSF81837">
    <property type="entry name" value="BEACH domain"/>
    <property type="match status" value="1"/>
</dbReference>
<dbReference type="GO" id="GO:0019901">
    <property type="term" value="F:protein kinase binding"/>
    <property type="evidence" value="ECO:0007669"/>
    <property type="project" value="TreeGrafter"/>
</dbReference>
<organism evidence="2 3">
    <name type="scientific">Lymnaea stagnalis</name>
    <name type="common">Great pond snail</name>
    <name type="synonym">Helix stagnalis</name>
    <dbReference type="NCBI Taxonomy" id="6523"/>
    <lineage>
        <taxon>Eukaryota</taxon>
        <taxon>Metazoa</taxon>
        <taxon>Spiralia</taxon>
        <taxon>Lophotrochozoa</taxon>
        <taxon>Mollusca</taxon>
        <taxon>Gastropoda</taxon>
        <taxon>Heterobranchia</taxon>
        <taxon>Euthyneura</taxon>
        <taxon>Panpulmonata</taxon>
        <taxon>Hygrophila</taxon>
        <taxon>Lymnaeoidea</taxon>
        <taxon>Lymnaeidae</taxon>
        <taxon>Lymnaea</taxon>
    </lineage>
</organism>
<comment type="caution">
    <text evidence="2">The sequence shown here is derived from an EMBL/GenBank/DDBJ whole genome shotgun (WGS) entry which is preliminary data.</text>
</comment>
<dbReference type="InterPro" id="IPR050865">
    <property type="entry name" value="BEACH_Domain"/>
</dbReference>
<evidence type="ECO:0000313" key="3">
    <source>
        <dbReference type="Proteomes" id="UP001497497"/>
    </source>
</evidence>
<feature type="domain" description="BEACH" evidence="1">
    <location>
        <begin position="1"/>
        <end position="112"/>
    </location>
</feature>
<dbReference type="GO" id="GO:0008104">
    <property type="term" value="P:intracellular protein localization"/>
    <property type="evidence" value="ECO:0007669"/>
    <property type="project" value="TreeGrafter"/>
</dbReference>
<dbReference type="Proteomes" id="UP001497497">
    <property type="component" value="Unassembled WGS sequence"/>
</dbReference>
<dbReference type="PROSITE" id="PS50197">
    <property type="entry name" value="BEACH"/>
    <property type="match status" value="1"/>
</dbReference>
<dbReference type="Gene3D" id="1.10.1540.10">
    <property type="entry name" value="BEACH domain"/>
    <property type="match status" value="1"/>
</dbReference>
<sequence length="112" mass="12677">MMSRNSSQSFSTSPSFLSTSMVLIWEDFSSPESVDDVKLPPWASTPEEFIYKHRQALESEYVSAHLHNWIDLIFGYKQKGSAAVQALDVLNYVTYEGAVDLDAIQDPKERLS</sequence>
<keyword evidence="3" id="KW-1185">Reference proteome</keyword>
<accession>A0AAV2IRI5</accession>
<dbReference type="InterPro" id="IPR000409">
    <property type="entry name" value="BEACH_dom"/>
</dbReference>
<dbReference type="SMART" id="SM01026">
    <property type="entry name" value="Beach"/>
    <property type="match status" value="1"/>
</dbReference>
<protein>
    <recommendedName>
        <fullName evidence="1">BEACH domain-containing protein</fullName>
    </recommendedName>
</protein>
<feature type="non-terminal residue" evidence="2">
    <location>
        <position position="112"/>
    </location>
</feature>
<gene>
    <name evidence="2" type="ORF">GSLYS_00021216001</name>
</gene>
<dbReference type="PANTHER" id="PTHR13743">
    <property type="entry name" value="BEIGE/BEACH-RELATED"/>
    <property type="match status" value="1"/>
</dbReference>
<proteinExistence type="predicted"/>
<reference evidence="2 3" key="1">
    <citation type="submission" date="2024-04" db="EMBL/GenBank/DDBJ databases">
        <authorList>
            <consortium name="Genoscope - CEA"/>
            <person name="William W."/>
        </authorList>
    </citation>
    <scope>NUCLEOTIDE SEQUENCE [LARGE SCALE GENOMIC DNA]</scope>
</reference>
<dbReference type="Pfam" id="PF02138">
    <property type="entry name" value="Beach"/>
    <property type="match status" value="1"/>
</dbReference>
<dbReference type="EMBL" id="CAXITT010001098">
    <property type="protein sequence ID" value="CAL1547899.1"/>
    <property type="molecule type" value="Genomic_DNA"/>
</dbReference>
<name>A0AAV2IRI5_LYMST</name>
<dbReference type="AlphaFoldDB" id="A0AAV2IRI5"/>
<evidence type="ECO:0000259" key="1">
    <source>
        <dbReference type="PROSITE" id="PS50197"/>
    </source>
</evidence>
<dbReference type="InterPro" id="IPR036372">
    <property type="entry name" value="BEACH_dom_sf"/>
</dbReference>
<dbReference type="GO" id="GO:0005829">
    <property type="term" value="C:cytosol"/>
    <property type="evidence" value="ECO:0007669"/>
    <property type="project" value="TreeGrafter"/>
</dbReference>